<feature type="region of interest" description="Disordered" evidence="1">
    <location>
        <begin position="307"/>
        <end position="329"/>
    </location>
</feature>
<evidence type="ECO:0000313" key="4">
    <source>
        <dbReference type="Proteomes" id="UP000041254"/>
    </source>
</evidence>
<evidence type="ECO:0000313" key="3">
    <source>
        <dbReference type="EMBL" id="CEL93410.1"/>
    </source>
</evidence>
<dbReference type="InParanoid" id="A0A0G4EDG2"/>
<dbReference type="PRINTS" id="PR01217">
    <property type="entry name" value="PRICHEXTENSN"/>
</dbReference>
<feature type="compositionally biased region" description="Pro residues" evidence="1">
    <location>
        <begin position="26"/>
        <end position="109"/>
    </location>
</feature>
<evidence type="ECO:0000256" key="2">
    <source>
        <dbReference type="SAM" id="SignalP"/>
    </source>
</evidence>
<feature type="chain" id="PRO_5005187595" evidence="2">
    <location>
        <begin position="23"/>
        <end position="329"/>
    </location>
</feature>
<dbReference type="EMBL" id="CDMY01000164">
    <property type="protein sequence ID" value="CEL93410.1"/>
    <property type="molecule type" value="Genomic_DNA"/>
</dbReference>
<dbReference type="VEuPathDB" id="CryptoDB:Vbra_3671"/>
<sequence>MMLRRLGFFAALLLLLLGTVRCQDGPEPPSQPKGPEPPSQPKGPEPPSQGPEPPAQPKGPEPPAQPKGPEPPSQPKGPEPPSQGPEPPAQPKGPEPPAQPKEPEPPAQPKEPEPPVDPAAAVDPFVRPQKVSSSPADNELVKAGLTKFIDVTFDRPVQLNNTDGFMELIGAAEVQDISLETAGPLRITFPYFVGPIKVPITACEIVEEVTLRCPLPKDGLPSLTFKFIQYDVTFEDVEIVFGEDVEITLDEGEEEGPAIIAVPAISFFVDAKVGDLNLFGKIPIGDILDVESEGEFLEKKGRHCTCAEEAGKEKESGEEKEKDKKEDKE</sequence>
<name>A0A0G4EDG2_VITBC</name>
<dbReference type="STRING" id="1169540.A0A0G4EDG2"/>
<accession>A0A0G4EDG2</accession>
<protein>
    <submittedName>
        <fullName evidence="3">Uncharacterized protein</fullName>
    </submittedName>
</protein>
<evidence type="ECO:0000256" key="1">
    <source>
        <dbReference type="SAM" id="MobiDB-lite"/>
    </source>
</evidence>
<keyword evidence="2" id="KW-0732">Signal</keyword>
<proteinExistence type="predicted"/>
<dbReference type="AlphaFoldDB" id="A0A0G4EDG2"/>
<reference evidence="3 4" key="1">
    <citation type="submission" date="2014-11" db="EMBL/GenBank/DDBJ databases">
        <authorList>
            <person name="Zhu J."/>
            <person name="Qi W."/>
            <person name="Song R."/>
        </authorList>
    </citation>
    <scope>NUCLEOTIDE SEQUENCE [LARGE SCALE GENOMIC DNA]</scope>
</reference>
<keyword evidence="4" id="KW-1185">Reference proteome</keyword>
<gene>
    <name evidence="3" type="ORF">Vbra_3671</name>
</gene>
<organism evidence="3 4">
    <name type="scientific">Vitrella brassicaformis (strain CCMP3155)</name>
    <dbReference type="NCBI Taxonomy" id="1169540"/>
    <lineage>
        <taxon>Eukaryota</taxon>
        <taxon>Sar</taxon>
        <taxon>Alveolata</taxon>
        <taxon>Colpodellida</taxon>
        <taxon>Vitrellaceae</taxon>
        <taxon>Vitrella</taxon>
    </lineage>
</organism>
<dbReference type="Proteomes" id="UP000041254">
    <property type="component" value="Unassembled WGS sequence"/>
</dbReference>
<feature type="region of interest" description="Disordered" evidence="1">
    <location>
        <begin position="23"/>
        <end position="121"/>
    </location>
</feature>
<feature type="signal peptide" evidence="2">
    <location>
        <begin position="1"/>
        <end position="22"/>
    </location>
</feature>